<name>A0AAW5VB76_9LEPT</name>
<proteinExistence type="predicted"/>
<sequence>MNASFEPEIELPSKVRLSEVPPIINKLIHFMDQHEIPDFLYYLTIICMLPEKFDIVEMHKFIKGNDRVKIGLRSSRKRYGEISFERIIRLEMEKHPEEWENNSELEKENLLHFGKLIDQLEALNILW</sequence>
<dbReference type="EMBL" id="JAMQQD010000009">
    <property type="protein sequence ID" value="MCW7517036.1"/>
    <property type="molecule type" value="Genomic_DNA"/>
</dbReference>
<dbReference type="AlphaFoldDB" id="A0AAW5VB76"/>
<reference evidence="1" key="1">
    <citation type="submission" date="2022-06" db="EMBL/GenBank/DDBJ databases">
        <title>Leptospira isolates from biofilms formed at urban environments.</title>
        <authorList>
            <person name="Ribeiro P.S."/>
            <person name="Sousa T."/>
            <person name="Carvalho N."/>
            <person name="Aburjaile F."/>
            <person name="Neves F."/>
            <person name="Oliveira D."/>
            <person name="Blanco L."/>
            <person name="Lima J."/>
            <person name="Costa F."/>
            <person name="Brenig B."/>
            <person name="Soares S."/>
            <person name="Ramos R."/>
            <person name="Goes-Neto A."/>
            <person name="Matiuzzi M."/>
            <person name="Azevedo V."/>
            <person name="Ristow P."/>
        </authorList>
    </citation>
    <scope>NUCLEOTIDE SEQUENCE</scope>
    <source>
        <strain evidence="1">VSF7</strain>
    </source>
</reference>
<dbReference type="RefSeq" id="WP_265351954.1">
    <property type="nucleotide sequence ID" value="NZ_JAMQPS010000008.1"/>
</dbReference>
<evidence type="ECO:0000313" key="2">
    <source>
        <dbReference type="Proteomes" id="UP001209694"/>
    </source>
</evidence>
<comment type="caution">
    <text evidence="1">The sequence shown here is derived from an EMBL/GenBank/DDBJ whole genome shotgun (WGS) entry which is preliminary data.</text>
</comment>
<evidence type="ECO:0000313" key="1">
    <source>
        <dbReference type="EMBL" id="MCW7517036.1"/>
    </source>
</evidence>
<protein>
    <submittedName>
        <fullName evidence="1">Uncharacterized protein</fullName>
    </submittedName>
</protein>
<organism evidence="1 2">
    <name type="scientific">Leptospira levettii</name>
    <dbReference type="NCBI Taxonomy" id="2023178"/>
    <lineage>
        <taxon>Bacteria</taxon>
        <taxon>Pseudomonadati</taxon>
        <taxon>Spirochaetota</taxon>
        <taxon>Spirochaetia</taxon>
        <taxon>Leptospirales</taxon>
        <taxon>Leptospiraceae</taxon>
        <taxon>Leptospira</taxon>
    </lineage>
</organism>
<accession>A0AAW5VB76</accession>
<gene>
    <name evidence="1" type="ORF">ND810_17855</name>
</gene>
<dbReference type="Proteomes" id="UP001209694">
    <property type="component" value="Unassembled WGS sequence"/>
</dbReference>